<organism evidence="1 2">
    <name type="scientific">Aquirufa antheringensis</name>
    <dbReference type="NCBI Taxonomy" id="2516559"/>
    <lineage>
        <taxon>Bacteria</taxon>
        <taxon>Pseudomonadati</taxon>
        <taxon>Bacteroidota</taxon>
        <taxon>Cytophagia</taxon>
        <taxon>Cytophagales</taxon>
        <taxon>Flectobacillaceae</taxon>
        <taxon>Aquirufa</taxon>
    </lineage>
</organism>
<dbReference type="Pfam" id="PF13899">
    <property type="entry name" value="Thioredoxin_7"/>
    <property type="match status" value="1"/>
</dbReference>
<dbReference type="RefSeq" id="WP_130923414.1">
    <property type="nucleotide sequence ID" value="NZ_JAANOM010000003.1"/>
</dbReference>
<dbReference type="SUPFAM" id="SSF52833">
    <property type="entry name" value="Thioredoxin-like"/>
    <property type="match status" value="1"/>
</dbReference>
<proteinExistence type="predicted"/>
<comment type="caution">
    <text evidence="1">The sequence shown here is derived from an EMBL/GenBank/DDBJ whole genome shotgun (WGS) entry which is preliminary data.</text>
</comment>
<dbReference type="EMBL" id="SEWY01000003">
    <property type="protein sequence ID" value="TBH73315.1"/>
    <property type="molecule type" value="Genomic_DNA"/>
</dbReference>
<evidence type="ECO:0000313" key="1">
    <source>
        <dbReference type="EMBL" id="TBH73315.1"/>
    </source>
</evidence>
<evidence type="ECO:0000313" key="2">
    <source>
        <dbReference type="Proteomes" id="UP000293583"/>
    </source>
</evidence>
<dbReference type="Proteomes" id="UP000293583">
    <property type="component" value="Unassembled WGS sequence"/>
</dbReference>
<protein>
    <submittedName>
        <fullName evidence="1">Thioredoxin family protein</fullName>
    </submittedName>
</protein>
<name>A0A4V2IVR7_9BACT</name>
<dbReference type="OrthoDB" id="922811at2"/>
<accession>A0A4V2IVR7</accession>
<keyword evidence="2" id="KW-1185">Reference proteome</keyword>
<reference evidence="1 2" key="1">
    <citation type="submission" date="2019-02" db="EMBL/GenBank/DDBJ databases">
        <title>Genome of a new Bacteroidetes strain.</title>
        <authorList>
            <person name="Pitt A."/>
        </authorList>
    </citation>
    <scope>NUCLEOTIDE SEQUENCE [LARGE SCALE GENOMIC DNA]</scope>
    <source>
        <strain evidence="1 2">103A-SOEBACH</strain>
    </source>
</reference>
<gene>
    <name evidence="1" type="ORF">EWU20_08055</name>
</gene>
<dbReference type="InterPro" id="IPR036249">
    <property type="entry name" value="Thioredoxin-like_sf"/>
</dbReference>
<dbReference type="AlphaFoldDB" id="A0A4V2IVR7"/>
<dbReference type="Gene3D" id="3.40.30.10">
    <property type="entry name" value="Glutaredoxin"/>
    <property type="match status" value="1"/>
</dbReference>
<sequence>MKKILLFLILPFLGFSQGIHFSSASSLQEARSEAIKQNKLLFMEIYAPDCHICNSFKGVFTQPAVGAVYNKNFVNFQLDIRNPANQMALKQAGIIVNATPTFVFFEPKTMKIVQARIFGEKENSVGMVNGIGTKAANPAEQAAQFPKRLAAGEKNPGMLINYAEYARITGDTLSNIKAMNAYITLLKPAQYSSQSTFNLMQVALMSHDNRLFDYFIRNLNYYNSIYDPSVVRMIYENIFQITLTSSRANQLGNAGLMKLKAQMAKTGLDRSSIVRRTWMLESDMLFKQRKATQAMKVIDELINSMPGALGPKENQFLCDYVKGKTKDAAALKKAKSNWCLYGTK</sequence>